<comment type="caution">
    <text evidence="1">The sequence shown here is derived from an EMBL/GenBank/DDBJ whole genome shotgun (WGS) entry which is preliminary data.</text>
</comment>
<proteinExistence type="predicted"/>
<keyword evidence="2" id="KW-1185">Reference proteome</keyword>
<evidence type="ECO:0000313" key="1">
    <source>
        <dbReference type="EMBL" id="KAI3789323.1"/>
    </source>
</evidence>
<name>A0ACB9H0F1_CICIN</name>
<reference evidence="1 2" key="2">
    <citation type="journal article" date="2022" name="Mol. Ecol. Resour.">
        <title>The genomes of chicory, endive, great burdock and yacon provide insights into Asteraceae paleo-polyploidization history and plant inulin production.</title>
        <authorList>
            <person name="Fan W."/>
            <person name="Wang S."/>
            <person name="Wang H."/>
            <person name="Wang A."/>
            <person name="Jiang F."/>
            <person name="Liu H."/>
            <person name="Zhao H."/>
            <person name="Xu D."/>
            <person name="Zhang Y."/>
        </authorList>
    </citation>
    <scope>NUCLEOTIDE SEQUENCE [LARGE SCALE GENOMIC DNA]</scope>
    <source>
        <strain evidence="2">cv. Punajuju</strain>
        <tissue evidence="1">Leaves</tissue>
    </source>
</reference>
<sequence length="191" mass="22951">MNQQRNLDNLNEDDNKRYINNIIGNILFRLHWKNLAKFWSLNRYWESRIAEELKRPCGLFVKLSTESTYRLTFRYVPTDPYEGQPLNMVTILEFDFKVESYSDGLILLHCRNTFYLYNPMNDMLETLLVFLNYSLKHQCELVLAYDRDESVNNYKVVYISQEIGKRNEYDIRVFSSPDIHSCNFFHVSSRK</sequence>
<reference evidence="2" key="1">
    <citation type="journal article" date="2022" name="Mol. Ecol. Resour.">
        <title>The genomes of chicory, endive, great burdock and yacon provide insights into Asteraceae palaeo-polyploidization history and plant inulin production.</title>
        <authorList>
            <person name="Fan W."/>
            <person name="Wang S."/>
            <person name="Wang H."/>
            <person name="Wang A."/>
            <person name="Jiang F."/>
            <person name="Liu H."/>
            <person name="Zhao H."/>
            <person name="Xu D."/>
            <person name="Zhang Y."/>
        </authorList>
    </citation>
    <scope>NUCLEOTIDE SEQUENCE [LARGE SCALE GENOMIC DNA]</scope>
    <source>
        <strain evidence="2">cv. Punajuju</strain>
    </source>
</reference>
<accession>A0ACB9H0F1</accession>
<organism evidence="1 2">
    <name type="scientific">Cichorium intybus</name>
    <name type="common">Chicory</name>
    <dbReference type="NCBI Taxonomy" id="13427"/>
    <lineage>
        <taxon>Eukaryota</taxon>
        <taxon>Viridiplantae</taxon>
        <taxon>Streptophyta</taxon>
        <taxon>Embryophyta</taxon>
        <taxon>Tracheophyta</taxon>
        <taxon>Spermatophyta</taxon>
        <taxon>Magnoliopsida</taxon>
        <taxon>eudicotyledons</taxon>
        <taxon>Gunneridae</taxon>
        <taxon>Pentapetalae</taxon>
        <taxon>asterids</taxon>
        <taxon>campanulids</taxon>
        <taxon>Asterales</taxon>
        <taxon>Asteraceae</taxon>
        <taxon>Cichorioideae</taxon>
        <taxon>Cichorieae</taxon>
        <taxon>Cichoriinae</taxon>
        <taxon>Cichorium</taxon>
    </lineage>
</organism>
<gene>
    <name evidence="1" type="ORF">L2E82_02116</name>
</gene>
<evidence type="ECO:0000313" key="2">
    <source>
        <dbReference type="Proteomes" id="UP001055811"/>
    </source>
</evidence>
<dbReference type="EMBL" id="CM042009">
    <property type="protein sequence ID" value="KAI3789323.1"/>
    <property type="molecule type" value="Genomic_DNA"/>
</dbReference>
<dbReference type="Proteomes" id="UP001055811">
    <property type="component" value="Linkage Group LG01"/>
</dbReference>
<protein>
    <submittedName>
        <fullName evidence="1">Uncharacterized protein</fullName>
    </submittedName>
</protein>